<reference evidence="2" key="3">
    <citation type="submission" date="2020-12" db="UniProtKB">
        <authorList>
            <consortium name="EnsemblPlants"/>
        </authorList>
    </citation>
    <scope>IDENTIFICATION</scope>
</reference>
<sequence length="99" mass="11452">MEYISVDKMFCKLYCLHSTARTSCLIQCFFLQPCRIFQTIWLTASSCAEVFFPPSPAAHCQMVIWFIETIKTPITISDSRLPRRGGGSCYFWGRSYVYV</sequence>
<proteinExistence type="predicted"/>
<name>A0A2K1JZ70_PHYPA</name>
<dbReference type="Gramene" id="Pp3c10_15879V3.1">
    <property type="protein sequence ID" value="Pp3c10_15879V3.1"/>
    <property type="gene ID" value="Pp3c10_15879"/>
</dbReference>
<evidence type="ECO:0000313" key="1">
    <source>
        <dbReference type="EMBL" id="PNR46819.1"/>
    </source>
</evidence>
<evidence type="ECO:0000313" key="2">
    <source>
        <dbReference type="EnsemblPlants" id="Pp3c10_15879V3.1"/>
    </source>
</evidence>
<dbReference type="AlphaFoldDB" id="A0A2K1JZ70"/>
<evidence type="ECO:0000313" key="3">
    <source>
        <dbReference type="Proteomes" id="UP000006727"/>
    </source>
</evidence>
<dbReference type="EMBL" id="ABEU02000010">
    <property type="protein sequence ID" value="PNR46819.1"/>
    <property type="molecule type" value="Genomic_DNA"/>
</dbReference>
<reference evidence="1 3" key="2">
    <citation type="journal article" date="2018" name="Plant J.">
        <title>The Physcomitrella patens chromosome-scale assembly reveals moss genome structure and evolution.</title>
        <authorList>
            <person name="Lang D."/>
            <person name="Ullrich K.K."/>
            <person name="Murat F."/>
            <person name="Fuchs J."/>
            <person name="Jenkins J."/>
            <person name="Haas F.B."/>
            <person name="Piednoel M."/>
            <person name="Gundlach H."/>
            <person name="Van Bel M."/>
            <person name="Meyberg R."/>
            <person name="Vives C."/>
            <person name="Morata J."/>
            <person name="Symeonidi A."/>
            <person name="Hiss M."/>
            <person name="Muchero W."/>
            <person name="Kamisugi Y."/>
            <person name="Saleh O."/>
            <person name="Blanc G."/>
            <person name="Decker E.L."/>
            <person name="van Gessel N."/>
            <person name="Grimwood J."/>
            <person name="Hayes R.D."/>
            <person name="Graham S.W."/>
            <person name="Gunter L.E."/>
            <person name="McDaniel S.F."/>
            <person name="Hoernstein S.N.W."/>
            <person name="Larsson A."/>
            <person name="Li F.W."/>
            <person name="Perroud P.F."/>
            <person name="Phillips J."/>
            <person name="Ranjan P."/>
            <person name="Rokshar D.S."/>
            <person name="Rothfels C.J."/>
            <person name="Schneider L."/>
            <person name="Shu S."/>
            <person name="Stevenson D.W."/>
            <person name="Thummler F."/>
            <person name="Tillich M."/>
            <person name="Villarreal Aguilar J.C."/>
            <person name="Widiez T."/>
            <person name="Wong G.K."/>
            <person name="Wymore A."/>
            <person name="Zhang Y."/>
            <person name="Zimmer A.D."/>
            <person name="Quatrano R.S."/>
            <person name="Mayer K.F.X."/>
            <person name="Goodstein D."/>
            <person name="Casacuberta J.M."/>
            <person name="Vandepoele K."/>
            <person name="Reski R."/>
            <person name="Cuming A.C."/>
            <person name="Tuskan G.A."/>
            <person name="Maumus F."/>
            <person name="Salse J."/>
            <person name="Schmutz J."/>
            <person name="Rensing S.A."/>
        </authorList>
    </citation>
    <scope>NUCLEOTIDE SEQUENCE [LARGE SCALE GENOMIC DNA]</scope>
    <source>
        <strain evidence="2 3">cv. Gransden 2004</strain>
    </source>
</reference>
<protein>
    <submittedName>
        <fullName evidence="1 2">Uncharacterized protein</fullName>
    </submittedName>
</protein>
<organism evidence="1">
    <name type="scientific">Physcomitrium patens</name>
    <name type="common">Spreading-leaved earth moss</name>
    <name type="synonym">Physcomitrella patens</name>
    <dbReference type="NCBI Taxonomy" id="3218"/>
    <lineage>
        <taxon>Eukaryota</taxon>
        <taxon>Viridiplantae</taxon>
        <taxon>Streptophyta</taxon>
        <taxon>Embryophyta</taxon>
        <taxon>Bryophyta</taxon>
        <taxon>Bryophytina</taxon>
        <taxon>Bryopsida</taxon>
        <taxon>Funariidae</taxon>
        <taxon>Funariales</taxon>
        <taxon>Funariaceae</taxon>
        <taxon>Physcomitrium</taxon>
    </lineage>
</organism>
<dbReference type="InParanoid" id="A0A2K1JZ70"/>
<reference evidence="1 3" key="1">
    <citation type="journal article" date="2008" name="Science">
        <title>The Physcomitrella genome reveals evolutionary insights into the conquest of land by plants.</title>
        <authorList>
            <person name="Rensing S."/>
            <person name="Lang D."/>
            <person name="Zimmer A."/>
            <person name="Terry A."/>
            <person name="Salamov A."/>
            <person name="Shapiro H."/>
            <person name="Nishiyama T."/>
            <person name="Perroud P.-F."/>
            <person name="Lindquist E."/>
            <person name="Kamisugi Y."/>
            <person name="Tanahashi T."/>
            <person name="Sakakibara K."/>
            <person name="Fujita T."/>
            <person name="Oishi K."/>
            <person name="Shin-I T."/>
            <person name="Kuroki Y."/>
            <person name="Toyoda A."/>
            <person name="Suzuki Y."/>
            <person name="Hashimoto A."/>
            <person name="Yamaguchi K."/>
            <person name="Sugano A."/>
            <person name="Kohara Y."/>
            <person name="Fujiyama A."/>
            <person name="Anterola A."/>
            <person name="Aoki S."/>
            <person name="Ashton N."/>
            <person name="Barbazuk W.B."/>
            <person name="Barker E."/>
            <person name="Bennetzen J."/>
            <person name="Bezanilla M."/>
            <person name="Blankenship R."/>
            <person name="Cho S.H."/>
            <person name="Dutcher S."/>
            <person name="Estelle M."/>
            <person name="Fawcett J.A."/>
            <person name="Gundlach H."/>
            <person name="Hanada K."/>
            <person name="Heyl A."/>
            <person name="Hicks K.A."/>
            <person name="Hugh J."/>
            <person name="Lohr M."/>
            <person name="Mayer K."/>
            <person name="Melkozernov A."/>
            <person name="Murata T."/>
            <person name="Nelson D."/>
            <person name="Pils B."/>
            <person name="Prigge M."/>
            <person name="Reiss B."/>
            <person name="Renner T."/>
            <person name="Rombauts S."/>
            <person name="Rushton P."/>
            <person name="Sanderfoot A."/>
            <person name="Schween G."/>
            <person name="Shiu S.-H."/>
            <person name="Stueber K."/>
            <person name="Theodoulou F.L."/>
            <person name="Tu H."/>
            <person name="Van de Peer Y."/>
            <person name="Verrier P.J."/>
            <person name="Waters E."/>
            <person name="Wood A."/>
            <person name="Yang L."/>
            <person name="Cove D."/>
            <person name="Cuming A."/>
            <person name="Hasebe M."/>
            <person name="Lucas S."/>
            <person name="Mishler D.B."/>
            <person name="Reski R."/>
            <person name="Grigoriev I."/>
            <person name="Quatrano R.S."/>
            <person name="Boore J.L."/>
        </authorList>
    </citation>
    <scope>NUCLEOTIDE SEQUENCE [LARGE SCALE GENOMIC DNA]</scope>
    <source>
        <strain evidence="2 3">cv. Gransden 2004</strain>
    </source>
</reference>
<keyword evidence="3" id="KW-1185">Reference proteome</keyword>
<accession>A0A2K1JZ70</accession>
<dbReference type="Proteomes" id="UP000006727">
    <property type="component" value="Chromosome 10"/>
</dbReference>
<gene>
    <name evidence="1" type="ORF">PHYPA_013939</name>
</gene>
<dbReference type="EnsemblPlants" id="Pp3c10_15879V3.1">
    <property type="protein sequence ID" value="Pp3c10_15879V3.1"/>
    <property type="gene ID" value="Pp3c10_15879"/>
</dbReference>